<name>A0A395VB67_9FIRM</name>
<dbReference type="InterPro" id="IPR049069">
    <property type="entry name" value="MRB1590-like_C"/>
</dbReference>
<gene>
    <name evidence="4" type="ORF">DWX93_03775</name>
</gene>
<feature type="domain" description="MRB1590-like C-terminal" evidence="3">
    <location>
        <begin position="467"/>
        <end position="566"/>
    </location>
</feature>
<dbReference type="Proteomes" id="UP000266172">
    <property type="component" value="Unassembled WGS sequence"/>
</dbReference>
<evidence type="ECO:0000313" key="4">
    <source>
        <dbReference type="EMBL" id="RGS42450.1"/>
    </source>
</evidence>
<organism evidence="4 5">
    <name type="scientific">Roseburia hominis</name>
    <dbReference type="NCBI Taxonomy" id="301301"/>
    <lineage>
        <taxon>Bacteria</taxon>
        <taxon>Bacillati</taxon>
        <taxon>Bacillota</taxon>
        <taxon>Clostridia</taxon>
        <taxon>Lachnospirales</taxon>
        <taxon>Lachnospiraceae</taxon>
        <taxon>Roseburia</taxon>
    </lineage>
</organism>
<dbReference type="RefSeq" id="WP_118096681.1">
    <property type="nucleotide sequence ID" value="NZ_CBCSQR010000020.1"/>
</dbReference>
<evidence type="ECO:0000259" key="2">
    <source>
        <dbReference type="Pfam" id="PF20446"/>
    </source>
</evidence>
<dbReference type="AlphaFoldDB" id="A0A395VB67"/>
<proteinExistence type="predicted"/>
<dbReference type="InterPro" id="IPR019195">
    <property type="entry name" value="ABC_ATPase_put"/>
</dbReference>
<protein>
    <submittedName>
        <fullName evidence="4">Isopentenyl-diphosphate delta-isomerase</fullName>
    </submittedName>
</protein>
<evidence type="ECO:0000313" key="5">
    <source>
        <dbReference type="Proteomes" id="UP000266172"/>
    </source>
</evidence>
<evidence type="ECO:0000259" key="3">
    <source>
        <dbReference type="Pfam" id="PF21117"/>
    </source>
</evidence>
<dbReference type="GO" id="GO:0016853">
    <property type="term" value="F:isomerase activity"/>
    <property type="evidence" value="ECO:0007669"/>
    <property type="project" value="UniProtKB-KW"/>
</dbReference>
<accession>A0A395VB67</accession>
<reference evidence="4 5" key="1">
    <citation type="submission" date="2018-08" db="EMBL/GenBank/DDBJ databases">
        <title>A genome reference for cultivated species of the human gut microbiota.</title>
        <authorList>
            <person name="Zou Y."/>
            <person name="Xue W."/>
            <person name="Luo G."/>
        </authorList>
    </citation>
    <scope>NUCLEOTIDE SEQUENCE [LARGE SCALE GENOMIC DNA]</scope>
    <source>
        <strain evidence="4 5">AF22-12AC</strain>
    </source>
</reference>
<dbReference type="Pfam" id="PF21117">
    <property type="entry name" value="MRB1590_C"/>
    <property type="match status" value="1"/>
</dbReference>
<dbReference type="InterPro" id="IPR027417">
    <property type="entry name" value="P-loop_NTPase"/>
</dbReference>
<keyword evidence="4" id="KW-0413">Isomerase</keyword>
<dbReference type="InterPro" id="IPR046833">
    <property type="entry name" value="ABC_N"/>
</dbReference>
<dbReference type="InterPro" id="IPR046834">
    <property type="entry name" value="ABC_ATPase_C"/>
</dbReference>
<comment type="caution">
    <text evidence="4">The sequence shown here is derived from an EMBL/GenBank/DDBJ whole genome shotgun (WGS) entry which is preliminary data.</text>
</comment>
<evidence type="ECO:0000259" key="1">
    <source>
        <dbReference type="Pfam" id="PF09818"/>
    </source>
</evidence>
<dbReference type="EMBL" id="QRVL01000001">
    <property type="protein sequence ID" value="RGS42450.1"/>
    <property type="molecule type" value="Genomic_DNA"/>
</dbReference>
<feature type="domain" description="ATPase of the ABC class C-terminal" evidence="1">
    <location>
        <begin position="172"/>
        <end position="444"/>
    </location>
</feature>
<sequence length="567" mass="63358">MQSQNELRNLLQRIDHKSYPAYKDTRGSYDFGNYVLSIDHVQGDPFAAPSKVSVHVRGGAAKFPADLYRMKCRRLAVCDYLLRQFGRELERVSFKAKGSGKSGLLAVSRPGQEVLERTACQMDEAKGDLVLRFEVGFPANGRTVNARELEKIFFTFLPECVSHSLFYKALDEKAVYRAADLAEDQQYIRDHLKEQGLVAFVADASILPRESGVSGRPMKDAVKFTAPESMKVSFVLPHAGKIQGMGIKKGITLIVGGGYHGKSTLLKALELGVYNHIAGDGREYVITDDTAMKIRAEDGRSIKKVDISMFINDLPNGKDTSAFRTEDASGSTSQAANVVEAMEAGAETFLIDEDTSATNFMIRDELMQRVVNREDEPITPFIDRIRELYEQYGISTILVAGSSGSYFHVADCIVQMNRYKPQEITAFAKEEAGRFPLPEVKPPKQAAPGFERAVRPDRAFKEDARMKLKTMGRDGISINRDTIDVRYVEQLVDTEQLAALAYFLKYAEIHVFNGKRTLRESVSLLMQYVEEHGLAAVTESSYVPCGLAMPRAQEIFACINRYRRISL</sequence>
<dbReference type="Pfam" id="PF20446">
    <property type="entry name" value="ABC_N"/>
    <property type="match status" value="1"/>
</dbReference>
<dbReference type="Pfam" id="PF09818">
    <property type="entry name" value="ABC_ATPase"/>
    <property type="match status" value="1"/>
</dbReference>
<dbReference type="PANTHER" id="PTHR38149">
    <property type="entry name" value="ATPASE"/>
    <property type="match status" value="1"/>
</dbReference>
<dbReference type="SUPFAM" id="SSF52540">
    <property type="entry name" value="P-loop containing nucleoside triphosphate hydrolases"/>
    <property type="match status" value="1"/>
</dbReference>
<dbReference type="PANTHER" id="PTHR38149:SF1">
    <property type="entry name" value="ATPASE"/>
    <property type="match status" value="1"/>
</dbReference>
<feature type="domain" description="ATPase of the ABC class N-terminal" evidence="2">
    <location>
        <begin position="5"/>
        <end position="168"/>
    </location>
</feature>